<feature type="compositionally biased region" description="Low complexity" evidence="1">
    <location>
        <begin position="522"/>
        <end position="531"/>
    </location>
</feature>
<dbReference type="Pfam" id="PF04860">
    <property type="entry name" value="Phage_portal"/>
    <property type="match status" value="1"/>
</dbReference>
<evidence type="ECO:0000256" key="1">
    <source>
        <dbReference type="SAM" id="MobiDB-lite"/>
    </source>
</evidence>
<dbReference type="InterPro" id="IPR006944">
    <property type="entry name" value="Phage/GTA_portal"/>
</dbReference>
<organism evidence="2 3">
    <name type="scientific">Carbonactinospora thermoautotrophica</name>
    <dbReference type="NCBI Taxonomy" id="1469144"/>
    <lineage>
        <taxon>Bacteria</taxon>
        <taxon>Bacillati</taxon>
        <taxon>Actinomycetota</taxon>
        <taxon>Actinomycetes</taxon>
        <taxon>Kitasatosporales</taxon>
        <taxon>Carbonactinosporaceae</taxon>
        <taxon>Carbonactinospora</taxon>
    </lineage>
</organism>
<keyword evidence="3" id="KW-1185">Reference proteome</keyword>
<dbReference type="STRING" id="1469144.LI90_3274"/>
<gene>
    <name evidence="2" type="ORF">LI90_3274</name>
</gene>
<protein>
    <recommendedName>
        <fullName evidence="4">Phage portal protein</fullName>
    </recommendedName>
</protein>
<feature type="compositionally biased region" description="Low complexity" evidence="1">
    <location>
        <begin position="503"/>
        <end position="514"/>
    </location>
</feature>
<reference evidence="3" key="1">
    <citation type="submission" date="2015-04" db="EMBL/GenBank/DDBJ databases">
        <title>Physiological reanalysis, assessment of diazotrophy, and genome sequences of multiple isolates of Streptomyces thermoautotrophicus.</title>
        <authorList>
            <person name="MacKellar D.C."/>
            <person name="Lieber L."/>
            <person name="Norman J."/>
            <person name="Bolger A."/>
            <person name="Tobin C."/>
            <person name="Murray J.W."/>
            <person name="Chang R."/>
            <person name="Ford T."/>
            <person name="Nguyen P.Q."/>
            <person name="Woodward J."/>
            <person name="Permingeat H."/>
            <person name="Joshi N.S."/>
            <person name="Silver P.A."/>
            <person name="Usadel B."/>
            <person name="Rutherford A.W."/>
            <person name="Friesen M."/>
            <person name="Prell J."/>
        </authorList>
    </citation>
    <scope>NUCLEOTIDE SEQUENCE [LARGE SCALE GENOMIC DNA]</scope>
    <source>
        <strain evidence="3">H1</strain>
    </source>
</reference>
<dbReference type="PATRIC" id="fig|1469144.10.peg.3522"/>
<evidence type="ECO:0008006" key="4">
    <source>
        <dbReference type="Google" id="ProtNLM"/>
    </source>
</evidence>
<feature type="region of interest" description="Disordered" evidence="1">
    <location>
        <begin position="416"/>
        <end position="558"/>
    </location>
</feature>
<evidence type="ECO:0000313" key="3">
    <source>
        <dbReference type="Proteomes" id="UP000070188"/>
    </source>
</evidence>
<dbReference type="AlphaFoldDB" id="A0A132MWJ6"/>
<dbReference type="NCBIfam" id="TIGR01537">
    <property type="entry name" value="portal_HK97"/>
    <property type="match status" value="1"/>
</dbReference>
<dbReference type="Proteomes" id="UP000070188">
    <property type="component" value="Unassembled WGS sequence"/>
</dbReference>
<proteinExistence type="predicted"/>
<evidence type="ECO:0000313" key="2">
    <source>
        <dbReference type="EMBL" id="KWX02231.1"/>
    </source>
</evidence>
<sequence length="591" mass="63551">MARQFLPALRRRLSTTALEAPPERKTIYLGNGFTSLTHSGSMRFGLEDRAAGWDMNAVITEGYERVVWVFRCVELIAGHASRLPFRIGRDLDGDNKEILEDHPLYRVMNKRANPLETGRQFRKRLSAQVLLSKRGAFVEVTKSRAGTITRLDLLPPDRVLPVPDPHGDYISHFEFVQRDGGLRKIPPERIRWIRDPHPTDPFCGITPLEAAGVSVELDHLSRLYNVSFIKNDGRPGGIVAVDADVLDDDEMERIEGKFAPGAQHAGQIKVIGVGPGGMNYVDVATRPRDMAYEHASQNAKQEILSAFGIGESVLGNAAGRTFDNAEQELYNFWTEVMLPHLDLIASAFDQDVDEEWDPFIDTSSVEVLELPRRRKREEARQEWQAGLRSIDEYRPLADLEPLDNAYSRALWISPSKAPVPARPEDAEALGLHGPGGSPVGSQGQPGGGPEGGMPPEGGPGTPAPGGTAADAVAEARGETNTGAGSAAEAVAQARQEAGGGQPGEAAAAVQQARQGTGGGQPGEAAAAVQQAHNQTETKAAPGGIEVKAVDPPQPPGVVEYDPGEDELRRAEIAIAGALDALLVPCPGRLIM</sequence>
<name>A0A132MWJ6_9ACTN</name>
<feature type="compositionally biased region" description="Low complexity" evidence="1">
    <location>
        <begin position="481"/>
        <end position="496"/>
    </location>
</feature>
<dbReference type="EMBL" id="LAXD01000001">
    <property type="protein sequence ID" value="KWX02231.1"/>
    <property type="molecule type" value="Genomic_DNA"/>
</dbReference>
<accession>A0A132MWJ6</accession>
<comment type="caution">
    <text evidence="2">The sequence shown here is derived from an EMBL/GenBank/DDBJ whole genome shotgun (WGS) entry which is preliminary data.</text>
</comment>
<feature type="compositionally biased region" description="Gly residues" evidence="1">
    <location>
        <begin position="432"/>
        <end position="460"/>
    </location>
</feature>
<dbReference type="InterPro" id="IPR006427">
    <property type="entry name" value="Portal_HK97"/>
</dbReference>